<gene>
    <name evidence="2" type="ORF">PAC_12485</name>
</gene>
<feature type="region of interest" description="Disordered" evidence="1">
    <location>
        <begin position="385"/>
        <end position="406"/>
    </location>
</feature>
<evidence type="ECO:0000256" key="1">
    <source>
        <dbReference type="SAM" id="MobiDB-lite"/>
    </source>
</evidence>
<name>A0A1L7XC43_9HELO</name>
<feature type="region of interest" description="Disordered" evidence="1">
    <location>
        <begin position="1"/>
        <end position="31"/>
    </location>
</feature>
<sequence length="548" mass="61407">MPSDTEPETVTAKPLPGEQTTTRSPPDINPNTHILGVCGTTNIKSTAAPDEDGWMVTDLFTWKGIFKGLGASQTWMTCFDPGDLVDKYEKDHPQGPYVLGDPYEDGRAVVLSSKQLNSARQNLLIGPDTGETDFRDRFLQIFRQICIKAAETDGSVLLLIVAHGDLEVSDGGLNLGLIPQYLPKRYDPSLLLTPEMLSKALSGLPELKIITFLTSCFSGNWVITPEWTPHSDPVMASAHKNEIARSWACSTEGRFSGGVFTTYVLQELLKEAKIIEEGQDLPESKDRTWVAWYERVKSLMAQLRCRSELGGSLPQFTSTGGTSSFWSRTGYPMGRYLENWNEFPKIPKSKWADPHKSKRVRTEDVSQDDVDTYWTFVNDAHKAFPLSTNNNDRSGGSSWSGATGQRLRSKTKDLAHRYLSSTPPDETIPSNRWIFTTSNRLLAGKYDPEELTDLENALSWRLYTMDEAEKMVKVLKLDQKMVPIAKWDFAEWSGRELEGRGQESKRTVFNKNLSIVQEWPLVTQPPGVNCGPGWMKPHHYLAAAFSAN</sequence>
<feature type="compositionally biased region" description="Polar residues" evidence="1">
    <location>
        <begin position="18"/>
        <end position="31"/>
    </location>
</feature>
<reference evidence="2 3" key="1">
    <citation type="submission" date="2016-03" db="EMBL/GenBank/DDBJ databases">
        <authorList>
            <person name="Ploux O."/>
        </authorList>
    </citation>
    <scope>NUCLEOTIDE SEQUENCE [LARGE SCALE GENOMIC DNA]</scope>
    <source>
        <strain evidence="2 3">UAMH 11012</strain>
    </source>
</reference>
<dbReference type="EMBL" id="FJOG01000021">
    <property type="protein sequence ID" value="CZR62588.1"/>
    <property type="molecule type" value="Genomic_DNA"/>
</dbReference>
<keyword evidence="3" id="KW-1185">Reference proteome</keyword>
<dbReference type="Proteomes" id="UP000184330">
    <property type="component" value="Unassembled WGS sequence"/>
</dbReference>
<proteinExistence type="predicted"/>
<dbReference type="AlphaFoldDB" id="A0A1L7XC43"/>
<evidence type="ECO:0000313" key="3">
    <source>
        <dbReference type="Proteomes" id="UP000184330"/>
    </source>
</evidence>
<evidence type="ECO:0000313" key="2">
    <source>
        <dbReference type="EMBL" id="CZR62588.1"/>
    </source>
</evidence>
<protein>
    <submittedName>
        <fullName evidence="2">Uncharacterized protein</fullName>
    </submittedName>
</protein>
<feature type="compositionally biased region" description="Polar residues" evidence="1">
    <location>
        <begin position="386"/>
        <end position="403"/>
    </location>
</feature>
<accession>A0A1L7XC43</accession>
<dbReference type="STRING" id="576137.A0A1L7XC43"/>
<dbReference type="OrthoDB" id="3000060at2759"/>
<organism evidence="2 3">
    <name type="scientific">Phialocephala subalpina</name>
    <dbReference type="NCBI Taxonomy" id="576137"/>
    <lineage>
        <taxon>Eukaryota</taxon>
        <taxon>Fungi</taxon>
        <taxon>Dikarya</taxon>
        <taxon>Ascomycota</taxon>
        <taxon>Pezizomycotina</taxon>
        <taxon>Leotiomycetes</taxon>
        <taxon>Helotiales</taxon>
        <taxon>Mollisiaceae</taxon>
        <taxon>Phialocephala</taxon>
        <taxon>Phialocephala fortinii species complex</taxon>
    </lineage>
</organism>